<evidence type="ECO:0000313" key="4">
    <source>
        <dbReference type="Proteomes" id="UP000801492"/>
    </source>
</evidence>
<organism evidence="3 4">
    <name type="scientific">Ignelater luminosus</name>
    <name type="common">Cucubano</name>
    <name type="synonym">Pyrophorus luminosus</name>
    <dbReference type="NCBI Taxonomy" id="2038154"/>
    <lineage>
        <taxon>Eukaryota</taxon>
        <taxon>Metazoa</taxon>
        <taxon>Ecdysozoa</taxon>
        <taxon>Arthropoda</taxon>
        <taxon>Hexapoda</taxon>
        <taxon>Insecta</taxon>
        <taxon>Pterygota</taxon>
        <taxon>Neoptera</taxon>
        <taxon>Endopterygota</taxon>
        <taxon>Coleoptera</taxon>
        <taxon>Polyphaga</taxon>
        <taxon>Elateriformia</taxon>
        <taxon>Elateroidea</taxon>
        <taxon>Elateridae</taxon>
        <taxon>Agrypninae</taxon>
        <taxon>Pyrophorini</taxon>
        <taxon>Ignelater</taxon>
    </lineage>
</organism>
<name>A0A8K0DGQ2_IGNLU</name>
<dbReference type="PANTHER" id="PTHR46599">
    <property type="entry name" value="PIGGYBAC TRANSPOSABLE ELEMENT-DERIVED PROTEIN 4"/>
    <property type="match status" value="1"/>
</dbReference>
<keyword evidence="4" id="KW-1185">Reference proteome</keyword>
<sequence>MSVTGDSASEFGDDYLSDEYQSSDDPDWEVPIKRTKIQQANGQHIVNWSRNNTNLSYLDKVDKVIDAVVRRFTDLGSEDDADEDDADDNKTDDGEIIWDVADGSSLKRFHFTENDIGIKSEFYEEYKNKDPYDFFKIFVTDSIVKHMARQTNMYAKQTARRIKKSKGHVKAWIPTNCAEMEKFLGIILWMGLMKLPRLKAYWSTSILYATKIKHAMPRHRFEQLLQMWYFNGNKGGDIHNAKLRKLTPLVQKLTERFQYVLKPGSDVCIDETLVPFRGCLESNQYRKDKRHITFGIKMYKLCTSRGYTYNLKIYCGKTREESASTNVVFSLMDTLLDTGRTLYTDDYYTSVSLASQLLQRKTHLVGTVRSNRKYNSKSVVNKELKKNEVFAEESGTGIVMLKWRDTHDDVLMLSTQHKVDVVPVRQRGKEINKPQAVIDYNKSKSCVDLSDQLESYSHCLGKGTKWYRKLAVELIFGPALVNSYLMFKDVTHSKISITEYKEKLALTLLKKR</sequence>
<evidence type="ECO:0000256" key="1">
    <source>
        <dbReference type="SAM" id="MobiDB-lite"/>
    </source>
</evidence>
<dbReference type="OrthoDB" id="6613305at2759"/>
<proteinExistence type="predicted"/>
<feature type="domain" description="PiggyBac transposable element-derived protein" evidence="2">
    <location>
        <begin position="130"/>
        <end position="484"/>
    </location>
</feature>
<dbReference type="PANTHER" id="PTHR46599:SF3">
    <property type="entry name" value="PIGGYBAC TRANSPOSABLE ELEMENT-DERIVED PROTEIN 4"/>
    <property type="match status" value="1"/>
</dbReference>
<dbReference type="Proteomes" id="UP000801492">
    <property type="component" value="Unassembled WGS sequence"/>
</dbReference>
<protein>
    <recommendedName>
        <fullName evidence="2">PiggyBac transposable element-derived protein domain-containing protein</fullName>
    </recommendedName>
</protein>
<accession>A0A8K0DGQ2</accession>
<feature type="compositionally biased region" description="Acidic residues" evidence="1">
    <location>
        <begin position="11"/>
        <end position="28"/>
    </location>
</feature>
<reference evidence="3" key="1">
    <citation type="submission" date="2019-08" db="EMBL/GenBank/DDBJ databases">
        <title>The genome of the North American firefly Photinus pyralis.</title>
        <authorList>
            <consortium name="Photinus pyralis genome working group"/>
            <person name="Fallon T.R."/>
            <person name="Sander Lower S.E."/>
            <person name="Weng J.-K."/>
        </authorList>
    </citation>
    <scope>NUCLEOTIDE SEQUENCE</scope>
    <source>
        <strain evidence="3">TRF0915ILg1</strain>
        <tissue evidence="3">Whole body</tissue>
    </source>
</reference>
<feature type="region of interest" description="Disordered" evidence="1">
    <location>
        <begin position="1"/>
        <end position="28"/>
    </location>
</feature>
<evidence type="ECO:0000259" key="2">
    <source>
        <dbReference type="Pfam" id="PF13843"/>
    </source>
</evidence>
<dbReference type="Pfam" id="PF13843">
    <property type="entry name" value="DDE_Tnp_1_7"/>
    <property type="match status" value="1"/>
</dbReference>
<gene>
    <name evidence="3" type="ORF">ILUMI_00206</name>
</gene>
<dbReference type="InterPro" id="IPR029526">
    <property type="entry name" value="PGBD"/>
</dbReference>
<dbReference type="AlphaFoldDB" id="A0A8K0DGQ2"/>
<dbReference type="EMBL" id="VTPC01000391">
    <property type="protein sequence ID" value="KAF2905975.1"/>
    <property type="molecule type" value="Genomic_DNA"/>
</dbReference>
<evidence type="ECO:0000313" key="3">
    <source>
        <dbReference type="EMBL" id="KAF2905975.1"/>
    </source>
</evidence>
<comment type="caution">
    <text evidence="3">The sequence shown here is derived from an EMBL/GenBank/DDBJ whole genome shotgun (WGS) entry which is preliminary data.</text>
</comment>